<dbReference type="PROSITE" id="PS50213">
    <property type="entry name" value="FAS1"/>
    <property type="match status" value="2"/>
</dbReference>
<dbReference type="GO" id="GO:0000329">
    <property type="term" value="C:fungal-type vacuole membrane"/>
    <property type="evidence" value="ECO:0007669"/>
    <property type="project" value="TreeGrafter"/>
</dbReference>
<dbReference type="Pfam" id="PF02469">
    <property type="entry name" value="Fasciclin"/>
    <property type="match status" value="2"/>
</dbReference>
<dbReference type="PANTHER" id="PTHR10900">
    <property type="entry name" value="PERIOSTIN-RELATED"/>
    <property type="match status" value="1"/>
</dbReference>
<dbReference type="SUPFAM" id="SSF82153">
    <property type="entry name" value="FAS1 domain"/>
    <property type="match status" value="2"/>
</dbReference>
<evidence type="ECO:0000313" key="4">
    <source>
        <dbReference type="Proteomes" id="UP001172155"/>
    </source>
</evidence>
<proteinExistence type="predicted"/>
<dbReference type="AlphaFoldDB" id="A0AA40F2F0"/>
<feature type="domain" description="FAS1" evidence="2">
    <location>
        <begin position="1"/>
        <end position="113"/>
    </location>
</feature>
<dbReference type="InterPro" id="IPR000782">
    <property type="entry name" value="FAS1_domain"/>
</dbReference>
<feature type="region of interest" description="Disordered" evidence="1">
    <location>
        <begin position="262"/>
        <end position="299"/>
    </location>
</feature>
<dbReference type="Proteomes" id="UP001172155">
    <property type="component" value="Unassembled WGS sequence"/>
</dbReference>
<evidence type="ECO:0000313" key="3">
    <source>
        <dbReference type="EMBL" id="KAK0749784.1"/>
    </source>
</evidence>
<organism evidence="3 4">
    <name type="scientific">Schizothecium vesticola</name>
    <dbReference type="NCBI Taxonomy" id="314040"/>
    <lineage>
        <taxon>Eukaryota</taxon>
        <taxon>Fungi</taxon>
        <taxon>Dikarya</taxon>
        <taxon>Ascomycota</taxon>
        <taxon>Pezizomycotina</taxon>
        <taxon>Sordariomycetes</taxon>
        <taxon>Sordariomycetidae</taxon>
        <taxon>Sordariales</taxon>
        <taxon>Schizotheciaceae</taxon>
        <taxon>Schizothecium</taxon>
    </lineage>
</organism>
<dbReference type="InterPro" id="IPR050904">
    <property type="entry name" value="Adhesion/Biosynth-related"/>
</dbReference>
<dbReference type="EMBL" id="JAUKUD010000003">
    <property type="protein sequence ID" value="KAK0749784.1"/>
    <property type="molecule type" value="Genomic_DNA"/>
</dbReference>
<feature type="domain" description="FAS1" evidence="2">
    <location>
        <begin position="117"/>
        <end position="245"/>
    </location>
</feature>
<reference evidence="3" key="1">
    <citation type="submission" date="2023-06" db="EMBL/GenBank/DDBJ databases">
        <title>Genome-scale phylogeny and comparative genomics of the fungal order Sordariales.</title>
        <authorList>
            <consortium name="Lawrence Berkeley National Laboratory"/>
            <person name="Hensen N."/>
            <person name="Bonometti L."/>
            <person name="Westerberg I."/>
            <person name="Brannstrom I.O."/>
            <person name="Guillou S."/>
            <person name="Cros-Aarteil S."/>
            <person name="Calhoun S."/>
            <person name="Haridas S."/>
            <person name="Kuo A."/>
            <person name="Mondo S."/>
            <person name="Pangilinan J."/>
            <person name="Riley R."/>
            <person name="LaButti K."/>
            <person name="Andreopoulos B."/>
            <person name="Lipzen A."/>
            <person name="Chen C."/>
            <person name="Yanf M."/>
            <person name="Daum C."/>
            <person name="Ng V."/>
            <person name="Clum A."/>
            <person name="Steindorff A."/>
            <person name="Ohm R."/>
            <person name="Martin F."/>
            <person name="Silar P."/>
            <person name="Natvig D."/>
            <person name="Lalanne C."/>
            <person name="Gautier V."/>
            <person name="Ament-velasquez S.L."/>
            <person name="Kruys A."/>
            <person name="Hutchinson M.I."/>
            <person name="Powell A.J."/>
            <person name="Barry K."/>
            <person name="Miller A.N."/>
            <person name="Grigoriev I.V."/>
            <person name="Debuchy R."/>
            <person name="Gladieux P."/>
            <person name="Thoren M.H."/>
            <person name="Johannesson H."/>
        </authorList>
    </citation>
    <scope>NUCLEOTIDE SEQUENCE</scope>
    <source>
        <strain evidence="3">SMH3187-1</strain>
    </source>
</reference>
<keyword evidence="4" id="KW-1185">Reference proteome</keyword>
<accession>A0AA40F2F0</accession>
<gene>
    <name evidence="3" type="ORF">B0T18DRAFT_115422</name>
</gene>
<dbReference type="Gene3D" id="2.30.180.10">
    <property type="entry name" value="FAS1 domain"/>
    <property type="match status" value="2"/>
</dbReference>
<evidence type="ECO:0000259" key="2">
    <source>
        <dbReference type="PROSITE" id="PS50213"/>
    </source>
</evidence>
<sequence length="334" mass="35812">MDRANGVTILAPSNQAFDRAGTSWSGLGEARVRPTLQYHILKRAIHTDSIARGQHLVAKTRLDLNITGGQPVILTKGPSGDVVFTSGFANRGTVVQENIPFDDGFVQIIDSVLRVPEGFEATTQNAYTDMSAFLGALHATGLIDEINAAKDVTIFAPHNEAFQKLYPVFEKMSLSELKRVIRYHIVPGAVVHSWEFGNGTYLEASDKTAIAITRHDHSTFANSAQFLQTDILISNGVVQMIDNCLSPNASKARPDIRLSKQPPVLSLEPYSPPTPTAPSFPCAGDDCSDTDSEVSTGTQSMATKAEKDVAVPRYGGISNAGLGLGLMLGAVFAL</sequence>
<evidence type="ECO:0000256" key="1">
    <source>
        <dbReference type="SAM" id="MobiDB-lite"/>
    </source>
</evidence>
<name>A0AA40F2F0_9PEZI</name>
<dbReference type="InterPro" id="IPR036378">
    <property type="entry name" value="FAS1_dom_sf"/>
</dbReference>
<comment type="caution">
    <text evidence="3">The sequence shown here is derived from an EMBL/GenBank/DDBJ whole genome shotgun (WGS) entry which is preliminary data.</text>
</comment>
<dbReference type="SMART" id="SM00554">
    <property type="entry name" value="FAS1"/>
    <property type="match status" value="2"/>
</dbReference>
<dbReference type="GO" id="GO:0016236">
    <property type="term" value="P:macroautophagy"/>
    <property type="evidence" value="ECO:0007669"/>
    <property type="project" value="TreeGrafter"/>
</dbReference>
<protein>
    <submittedName>
        <fullName evidence="3">FAS1 domain-containing protein</fullName>
    </submittedName>
</protein>
<dbReference type="PANTHER" id="PTHR10900:SF77">
    <property type="entry name" value="FI19380P1"/>
    <property type="match status" value="1"/>
</dbReference>